<organism evidence="2 3">
    <name type="scientific">Actinomadura viridis</name>
    <dbReference type="NCBI Taxonomy" id="58110"/>
    <lineage>
        <taxon>Bacteria</taxon>
        <taxon>Bacillati</taxon>
        <taxon>Actinomycetota</taxon>
        <taxon>Actinomycetes</taxon>
        <taxon>Streptosporangiales</taxon>
        <taxon>Thermomonosporaceae</taxon>
        <taxon>Actinomadura</taxon>
    </lineage>
</organism>
<evidence type="ECO:0000313" key="2">
    <source>
        <dbReference type="EMBL" id="MBG6091872.1"/>
    </source>
</evidence>
<name>A0A931DPY0_9ACTN</name>
<dbReference type="EMBL" id="JADOUA010000001">
    <property type="protein sequence ID" value="MBG6091872.1"/>
    <property type="molecule type" value="Genomic_DNA"/>
</dbReference>
<evidence type="ECO:0000313" key="3">
    <source>
        <dbReference type="Proteomes" id="UP000614047"/>
    </source>
</evidence>
<feature type="region of interest" description="Disordered" evidence="1">
    <location>
        <begin position="24"/>
        <end position="43"/>
    </location>
</feature>
<keyword evidence="3" id="KW-1185">Reference proteome</keyword>
<accession>A0A931DPY0</accession>
<sequence length="136" mass="13933">MTWNGAPSGRAARIGFSAAKDAAQGGGEFADRPAGEGLADFGGAGGGRLDDEVFVSRGEQAGTVSRPLRVQAGQADLVEPVDHITHGVLVGLDRLGDHRGPVPAGGRQQHHRPAIAHRAGTAAAHDLLQLPPFLIA</sequence>
<dbReference type="AlphaFoldDB" id="A0A931DPY0"/>
<gene>
    <name evidence="2" type="ORF">IW256_005985</name>
</gene>
<dbReference type="Proteomes" id="UP000614047">
    <property type="component" value="Unassembled WGS sequence"/>
</dbReference>
<proteinExistence type="predicted"/>
<reference evidence="2" key="1">
    <citation type="submission" date="2020-11" db="EMBL/GenBank/DDBJ databases">
        <title>Sequencing the genomes of 1000 actinobacteria strains.</title>
        <authorList>
            <person name="Klenk H.-P."/>
        </authorList>
    </citation>
    <scope>NUCLEOTIDE SEQUENCE</scope>
    <source>
        <strain evidence="2">DSM 43175</strain>
    </source>
</reference>
<evidence type="ECO:0000256" key="1">
    <source>
        <dbReference type="SAM" id="MobiDB-lite"/>
    </source>
</evidence>
<comment type="caution">
    <text evidence="2">The sequence shown here is derived from an EMBL/GenBank/DDBJ whole genome shotgun (WGS) entry which is preliminary data.</text>
</comment>
<protein>
    <submittedName>
        <fullName evidence="2">Uncharacterized protein</fullName>
    </submittedName>
</protein>